<comment type="function">
    <text evidence="5">NDH-1 shuttles electrons from NADH, via FMN and iron-sulfur (Fe-S) centers, to quinones in the respiratory chain. The immediate electron acceptor for the enzyme in this species is believed to be ubiquinone. Couples the redox reaction to proton translocation (for every two electrons transferred, four hydrogen ions are translocated across the cytoplasmic membrane), and thus conserves the redox energy in a proton gradient. This subunit may bind ubiquinone.</text>
</comment>
<keyword evidence="3 5" id="KW-1133">Transmembrane helix</keyword>
<sequence length="398" mass="43945">MEFWKDPITTIFDSLLKSFTSGGMTEDLATVLIYLIGILAFISFAMVLDIFLVWVERKVVARFQDRLGPNRIGPFGIFQPFADIVKLLIKEDITPFGADVVLFNLAPIFSLMSVLLLWAIMPFAPKMVGVDLNVGMLYLVAAGSIGTLSVIMAGWSSNNKYALMGAFRTVAQMVSYEIPMVAALLVVTVLAGTMGAVGIVEAQEAVPFIILSPLAFLIFLISAIAELGRSPFDLNEAESEIVAGFHTEYTGMKFGLFYAGELLHSFTFGGFIALLFFGGHRLFGLENLGPLVGALIFMGKALFFYWVIMWVKYTVPRIRVDHMLAFNWKFLTPLAFILLMVTALVGRIFLHSPWLAPALFISNILIAWLTIEYLKSHARKERDQAEASGSAPATATQH</sequence>
<evidence type="ECO:0000256" key="4">
    <source>
        <dbReference type="ARBA" id="ARBA00023136"/>
    </source>
</evidence>
<feature type="transmembrane region" description="Helical" evidence="5">
    <location>
        <begin position="330"/>
        <end position="349"/>
    </location>
</feature>
<evidence type="ECO:0000256" key="6">
    <source>
        <dbReference type="RuleBase" id="RU000471"/>
    </source>
</evidence>
<keyword evidence="5 6" id="KW-0520">NAD</keyword>
<evidence type="ECO:0000256" key="2">
    <source>
        <dbReference type="ARBA" id="ARBA00022692"/>
    </source>
</evidence>
<keyword evidence="5" id="KW-1278">Translocase</keyword>
<keyword evidence="2 5" id="KW-0812">Transmembrane</keyword>
<keyword evidence="5" id="KW-1003">Cell membrane</keyword>
<dbReference type="EC" id="7.1.1.-" evidence="5"/>
<name>A0A8J6TI62_9CHLR</name>
<dbReference type="Pfam" id="PF00146">
    <property type="entry name" value="NADHdh"/>
    <property type="match status" value="1"/>
</dbReference>
<organism evidence="7 8">
    <name type="scientific">Candidatus Desulfolinea nitratireducens</name>
    <dbReference type="NCBI Taxonomy" id="2841698"/>
    <lineage>
        <taxon>Bacteria</taxon>
        <taxon>Bacillati</taxon>
        <taxon>Chloroflexota</taxon>
        <taxon>Anaerolineae</taxon>
        <taxon>Anaerolineales</taxon>
        <taxon>Anaerolineales incertae sedis</taxon>
        <taxon>Candidatus Desulfolinea</taxon>
    </lineage>
</organism>
<feature type="transmembrane region" description="Helical" evidence="5">
    <location>
        <begin position="100"/>
        <end position="124"/>
    </location>
</feature>
<dbReference type="InterPro" id="IPR018086">
    <property type="entry name" value="NADH_UbQ_OxRdtase_su1_CS"/>
</dbReference>
<protein>
    <recommendedName>
        <fullName evidence="5">NADH-quinone oxidoreductase subunit H</fullName>
        <ecNumber evidence="5">7.1.1.-</ecNumber>
    </recommendedName>
    <alternativeName>
        <fullName evidence="5">NADH dehydrogenase I subunit H</fullName>
    </alternativeName>
    <alternativeName>
        <fullName evidence="5">NDH-1 subunit H</fullName>
    </alternativeName>
</protein>
<dbReference type="InterPro" id="IPR001694">
    <property type="entry name" value="NADH_UbQ_OxRdtase_su1/FPO"/>
</dbReference>
<dbReference type="GO" id="GO:0048038">
    <property type="term" value="F:quinone binding"/>
    <property type="evidence" value="ECO:0007669"/>
    <property type="project" value="UniProtKB-KW"/>
</dbReference>
<feature type="transmembrane region" description="Helical" evidence="5">
    <location>
        <begin position="355"/>
        <end position="374"/>
    </location>
</feature>
<dbReference type="GO" id="GO:0003954">
    <property type="term" value="F:NADH dehydrogenase activity"/>
    <property type="evidence" value="ECO:0007669"/>
    <property type="project" value="TreeGrafter"/>
</dbReference>
<comment type="subunit">
    <text evidence="5">NDH-1 is composed of 14 different subunits. Subunits NuoA, H, J, K, L, M, N constitute the membrane sector of the complex.</text>
</comment>
<keyword evidence="7" id="KW-0560">Oxidoreductase</keyword>
<keyword evidence="5" id="KW-0830">Ubiquinone</keyword>
<comment type="caution">
    <text evidence="7">The sequence shown here is derived from an EMBL/GenBank/DDBJ whole genome shotgun (WGS) entry which is preliminary data.</text>
</comment>
<feature type="transmembrane region" description="Helical" evidence="5">
    <location>
        <begin position="31"/>
        <end position="55"/>
    </location>
</feature>
<dbReference type="GO" id="GO:0009060">
    <property type="term" value="P:aerobic respiration"/>
    <property type="evidence" value="ECO:0007669"/>
    <property type="project" value="TreeGrafter"/>
</dbReference>
<evidence type="ECO:0000313" key="7">
    <source>
        <dbReference type="EMBL" id="MBC8334709.1"/>
    </source>
</evidence>
<dbReference type="GO" id="GO:0005886">
    <property type="term" value="C:plasma membrane"/>
    <property type="evidence" value="ECO:0007669"/>
    <property type="project" value="UniProtKB-SubCell"/>
</dbReference>
<evidence type="ECO:0000256" key="5">
    <source>
        <dbReference type="HAMAP-Rule" id="MF_01350"/>
    </source>
</evidence>
<dbReference type="AlphaFoldDB" id="A0A8J6TI62"/>
<dbReference type="EMBL" id="JACNJN010000077">
    <property type="protein sequence ID" value="MBC8334709.1"/>
    <property type="molecule type" value="Genomic_DNA"/>
</dbReference>
<comment type="subcellular location">
    <subcellularLocation>
        <location evidence="5 6">Cell membrane</location>
        <topology evidence="5 6">Multi-pass membrane protein</topology>
    </subcellularLocation>
    <subcellularLocation>
        <location evidence="1">Membrane</location>
        <topology evidence="1">Multi-pass membrane protein</topology>
    </subcellularLocation>
</comment>
<comment type="catalytic activity">
    <reaction evidence="5">
        <text>a quinone + NADH + 5 H(+)(in) = a quinol + NAD(+) + 4 H(+)(out)</text>
        <dbReference type="Rhea" id="RHEA:57888"/>
        <dbReference type="ChEBI" id="CHEBI:15378"/>
        <dbReference type="ChEBI" id="CHEBI:24646"/>
        <dbReference type="ChEBI" id="CHEBI:57540"/>
        <dbReference type="ChEBI" id="CHEBI:57945"/>
        <dbReference type="ChEBI" id="CHEBI:132124"/>
    </reaction>
</comment>
<comment type="similarity">
    <text evidence="5 6">Belongs to the complex I subunit 1 family.</text>
</comment>
<reference evidence="7 8" key="1">
    <citation type="submission" date="2020-08" db="EMBL/GenBank/DDBJ databases">
        <title>Bridging the membrane lipid divide: bacteria of the FCB group superphylum have the potential to synthesize archaeal ether lipids.</title>
        <authorList>
            <person name="Villanueva L."/>
            <person name="Von Meijenfeldt F.A.B."/>
            <person name="Westbye A.B."/>
            <person name="Yadav S."/>
            <person name="Hopmans E.C."/>
            <person name="Dutilh B.E."/>
            <person name="Sinninghe Damste J.S."/>
        </authorList>
    </citation>
    <scope>NUCLEOTIDE SEQUENCE [LARGE SCALE GENOMIC DNA]</scope>
    <source>
        <strain evidence="7">NIOZ-UU36</strain>
    </source>
</reference>
<keyword evidence="5" id="KW-0874">Quinone</keyword>
<feature type="transmembrane region" description="Helical" evidence="5">
    <location>
        <begin position="136"/>
        <end position="155"/>
    </location>
</feature>
<accession>A0A8J6TI62</accession>
<feature type="transmembrane region" description="Helical" evidence="5">
    <location>
        <begin position="176"/>
        <end position="199"/>
    </location>
</feature>
<proteinExistence type="inferred from homology"/>
<dbReference type="PROSITE" id="PS00667">
    <property type="entry name" value="COMPLEX1_ND1_1"/>
    <property type="match status" value="1"/>
</dbReference>
<dbReference type="Proteomes" id="UP000614469">
    <property type="component" value="Unassembled WGS sequence"/>
</dbReference>
<dbReference type="HAMAP" id="MF_01350">
    <property type="entry name" value="NDH1_NuoH"/>
    <property type="match status" value="1"/>
</dbReference>
<keyword evidence="4 5" id="KW-0472">Membrane</keyword>
<evidence type="ECO:0000256" key="3">
    <source>
        <dbReference type="ARBA" id="ARBA00022989"/>
    </source>
</evidence>
<feature type="transmembrane region" description="Helical" evidence="5">
    <location>
        <begin position="289"/>
        <end position="309"/>
    </location>
</feature>
<evidence type="ECO:0000256" key="1">
    <source>
        <dbReference type="ARBA" id="ARBA00004141"/>
    </source>
</evidence>
<evidence type="ECO:0000313" key="8">
    <source>
        <dbReference type="Proteomes" id="UP000614469"/>
    </source>
</evidence>
<feature type="transmembrane region" description="Helical" evidence="5">
    <location>
        <begin position="256"/>
        <end position="277"/>
    </location>
</feature>
<dbReference type="PANTHER" id="PTHR11432:SF3">
    <property type="entry name" value="NADH-UBIQUINONE OXIDOREDUCTASE CHAIN 1"/>
    <property type="match status" value="1"/>
</dbReference>
<gene>
    <name evidence="5 7" type="primary">nuoH</name>
    <name evidence="7" type="ORF">H8E29_05550</name>
</gene>
<dbReference type="NCBIfam" id="NF004741">
    <property type="entry name" value="PRK06076.1-2"/>
    <property type="match status" value="1"/>
</dbReference>
<feature type="transmembrane region" description="Helical" evidence="5">
    <location>
        <begin position="205"/>
        <end position="225"/>
    </location>
</feature>
<dbReference type="PANTHER" id="PTHR11432">
    <property type="entry name" value="NADH DEHYDROGENASE SUBUNIT 1"/>
    <property type="match status" value="1"/>
</dbReference>
<dbReference type="GO" id="GO:0016655">
    <property type="term" value="F:oxidoreductase activity, acting on NAD(P)H, quinone or similar compound as acceptor"/>
    <property type="evidence" value="ECO:0007669"/>
    <property type="project" value="UniProtKB-UniRule"/>
</dbReference>